<evidence type="ECO:0000256" key="1">
    <source>
        <dbReference type="ARBA" id="ARBA00008366"/>
    </source>
</evidence>
<comment type="similarity">
    <text evidence="1 5">Belongs to the flavin oxidoreductase frp family.</text>
</comment>
<dbReference type="KEGG" id="boz:DBV39_12915"/>
<dbReference type="SUPFAM" id="SSF55469">
    <property type="entry name" value="FMN-dependent nitroreductase-like"/>
    <property type="match status" value="1"/>
</dbReference>
<dbReference type="NCBIfam" id="NF008033">
    <property type="entry name" value="PRK10765.1"/>
    <property type="match status" value="1"/>
</dbReference>
<dbReference type="RefSeq" id="WP_108621876.1">
    <property type="nucleotide sequence ID" value="NZ_CP028901.1"/>
</dbReference>
<dbReference type="OrthoDB" id="3181400at2"/>
<dbReference type="Pfam" id="PF00881">
    <property type="entry name" value="Nitroreductase"/>
    <property type="match status" value="1"/>
</dbReference>
<gene>
    <name evidence="7" type="ORF">DBV39_12915</name>
</gene>
<dbReference type="CDD" id="cd02146">
    <property type="entry name" value="NfsA-like"/>
    <property type="match status" value="1"/>
</dbReference>
<dbReference type="AlphaFoldDB" id="A0A2R4XKY3"/>
<name>A0A2R4XKY3_9BURK</name>
<evidence type="ECO:0000256" key="3">
    <source>
        <dbReference type="ARBA" id="ARBA00022643"/>
    </source>
</evidence>
<dbReference type="PANTHER" id="PTHR43425:SF2">
    <property type="entry name" value="OXYGEN-INSENSITIVE NADPH NITROREDUCTASE"/>
    <property type="match status" value="1"/>
</dbReference>
<dbReference type="EMBL" id="CP028901">
    <property type="protein sequence ID" value="AWB34460.1"/>
    <property type="molecule type" value="Genomic_DNA"/>
</dbReference>
<dbReference type="Gene3D" id="3.40.109.10">
    <property type="entry name" value="NADH Oxidase"/>
    <property type="match status" value="1"/>
</dbReference>
<accession>A0A2R4XKY3</accession>
<organism evidence="7 8">
    <name type="scientific">Orrella marina</name>
    <dbReference type="NCBI Taxonomy" id="2163011"/>
    <lineage>
        <taxon>Bacteria</taxon>
        <taxon>Pseudomonadati</taxon>
        <taxon>Pseudomonadota</taxon>
        <taxon>Betaproteobacteria</taxon>
        <taxon>Burkholderiales</taxon>
        <taxon>Alcaligenaceae</taxon>
        <taxon>Orrella</taxon>
    </lineage>
</organism>
<reference evidence="7 8" key="1">
    <citation type="submission" date="2018-04" db="EMBL/GenBank/DDBJ databases">
        <title>Bordetella sp. HZ20 isolated from seawater.</title>
        <authorList>
            <person name="Sun C."/>
        </authorList>
    </citation>
    <scope>NUCLEOTIDE SEQUENCE [LARGE SCALE GENOMIC DNA]</scope>
    <source>
        <strain evidence="7 8">HZ20</strain>
    </source>
</reference>
<protein>
    <submittedName>
        <fullName evidence="7">Oxygen-insensitive NADPH nitroreductase</fullName>
    </submittedName>
</protein>
<dbReference type="InterPro" id="IPR016446">
    <property type="entry name" value="Flavin_OxRdtase_Frp"/>
</dbReference>
<dbReference type="Proteomes" id="UP000244571">
    <property type="component" value="Chromosome"/>
</dbReference>
<evidence type="ECO:0000259" key="6">
    <source>
        <dbReference type="Pfam" id="PF00881"/>
    </source>
</evidence>
<dbReference type="InterPro" id="IPR029479">
    <property type="entry name" value="Nitroreductase"/>
</dbReference>
<evidence type="ECO:0000256" key="5">
    <source>
        <dbReference type="PIRNR" id="PIRNR005426"/>
    </source>
</evidence>
<dbReference type="InterPro" id="IPR000415">
    <property type="entry name" value="Nitroreductase-like"/>
</dbReference>
<dbReference type="GO" id="GO:0016491">
    <property type="term" value="F:oxidoreductase activity"/>
    <property type="evidence" value="ECO:0007669"/>
    <property type="project" value="UniProtKB-UniRule"/>
</dbReference>
<keyword evidence="3 5" id="KW-0288">FMN</keyword>
<evidence type="ECO:0000256" key="4">
    <source>
        <dbReference type="ARBA" id="ARBA00023002"/>
    </source>
</evidence>
<dbReference type="PIRSF" id="PIRSF005426">
    <property type="entry name" value="Frp"/>
    <property type="match status" value="1"/>
</dbReference>
<evidence type="ECO:0000313" key="7">
    <source>
        <dbReference type="EMBL" id="AWB34460.1"/>
    </source>
</evidence>
<evidence type="ECO:0000256" key="2">
    <source>
        <dbReference type="ARBA" id="ARBA00022630"/>
    </source>
</evidence>
<feature type="domain" description="Nitroreductase" evidence="6">
    <location>
        <begin position="35"/>
        <end position="189"/>
    </location>
</feature>
<dbReference type="PANTHER" id="PTHR43425">
    <property type="entry name" value="OXYGEN-INSENSITIVE NADPH NITROREDUCTASE"/>
    <property type="match status" value="1"/>
</dbReference>
<keyword evidence="8" id="KW-1185">Reference proteome</keyword>
<keyword evidence="2 5" id="KW-0285">Flavoprotein</keyword>
<evidence type="ECO:0000313" key="8">
    <source>
        <dbReference type="Proteomes" id="UP000244571"/>
    </source>
</evidence>
<keyword evidence="4 5" id="KW-0560">Oxidoreductase</keyword>
<proteinExistence type="inferred from homology"/>
<keyword evidence="5" id="KW-0521">NADP</keyword>
<sequence length="273" mass="29764">MTTSTANTQALTLRYGQQSVPAAGPWSSTIEGLLAHRSVRKYKPTPLESGTLETLIAAAQSASTSSNLQCWSVVNVTDPAIRSELAKIASGQKHIEQCPLFLVWLCDLSRNRRLGEAHDIELTSLELTESFLVGVVDAALAAQNAVVAAESLGLSTVYIGALRNDAERVAQLLKLPQGAFAVFGLCIGYADTETEVKPRLPQPAVLFENHYSTPNEHVLRNGYDETLGEFSRRHEMAHDTWSARVIDRTQKKAAVGGRAQLKSILERLGFPLR</sequence>